<dbReference type="Pfam" id="PF07179">
    <property type="entry name" value="SseB"/>
    <property type="match status" value="1"/>
</dbReference>
<gene>
    <name evidence="2" type="ORF">FC75_GL001086</name>
</gene>
<evidence type="ECO:0000313" key="3">
    <source>
        <dbReference type="Proteomes" id="UP000050865"/>
    </source>
</evidence>
<reference evidence="2 3" key="1">
    <citation type="journal article" date="2015" name="Genome Announc.">
        <title>Expanding the biotechnology potential of lactobacilli through comparative genomics of 213 strains and associated genera.</title>
        <authorList>
            <person name="Sun Z."/>
            <person name="Harris H.M."/>
            <person name="McCann A."/>
            <person name="Guo C."/>
            <person name="Argimon S."/>
            <person name="Zhang W."/>
            <person name="Yang X."/>
            <person name="Jeffery I.B."/>
            <person name="Cooney J.C."/>
            <person name="Kagawa T.F."/>
            <person name="Liu W."/>
            <person name="Song Y."/>
            <person name="Salvetti E."/>
            <person name="Wrobel A."/>
            <person name="Rasinkangas P."/>
            <person name="Parkhill J."/>
            <person name="Rea M.C."/>
            <person name="O'Sullivan O."/>
            <person name="Ritari J."/>
            <person name="Douillard F.P."/>
            <person name="Paul Ross R."/>
            <person name="Yang R."/>
            <person name="Briner A.E."/>
            <person name="Felis G.E."/>
            <person name="de Vos W.M."/>
            <person name="Barrangou R."/>
            <person name="Klaenhammer T.R."/>
            <person name="Caufield P.W."/>
            <person name="Cui Y."/>
            <person name="Zhang H."/>
            <person name="O'Toole P.W."/>
        </authorList>
    </citation>
    <scope>NUCLEOTIDE SEQUENCE [LARGE SCALE GENOMIC DNA]</scope>
    <source>
        <strain evidence="2 3">DSM 22697</strain>
    </source>
</reference>
<dbReference type="PATRIC" id="fig|1423730.4.peg.1141"/>
<comment type="caution">
    <text evidence="2">The sequence shown here is derived from an EMBL/GenBank/DDBJ whole genome shotgun (WGS) entry which is preliminary data.</text>
</comment>
<name>A0A0R2FIM3_9LACO</name>
<dbReference type="OrthoDB" id="1639333at2"/>
<proteinExistence type="predicted"/>
<feature type="domain" description="SseB protein N-terminal" evidence="1">
    <location>
        <begin position="30"/>
        <end position="156"/>
    </location>
</feature>
<evidence type="ECO:0000313" key="2">
    <source>
        <dbReference type="EMBL" id="KRN24871.1"/>
    </source>
</evidence>
<dbReference type="Proteomes" id="UP000050865">
    <property type="component" value="Unassembled WGS sequence"/>
</dbReference>
<keyword evidence="3" id="KW-1185">Reference proteome</keyword>
<protein>
    <recommendedName>
        <fullName evidence="1">SseB protein N-terminal domain-containing protein</fullName>
    </recommendedName>
</protein>
<dbReference type="EMBL" id="AYZJ01000020">
    <property type="protein sequence ID" value="KRN24871.1"/>
    <property type="molecule type" value="Genomic_DNA"/>
</dbReference>
<evidence type="ECO:0000259" key="1">
    <source>
        <dbReference type="Pfam" id="PF07179"/>
    </source>
</evidence>
<dbReference type="InterPro" id="IPR009839">
    <property type="entry name" value="SseB_N"/>
</dbReference>
<dbReference type="STRING" id="1423730.FC75_GL001086"/>
<accession>A0A0R2FIM3</accession>
<dbReference type="AlphaFoldDB" id="A0A0R2FIM3"/>
<sequence length="274" mass="30410">MAESVNKHNEAVRSITNDDLLAKWRTFSIENNDDNMSDFLTELVDHATLLMVVLADQEIKTDENGRAQVDQDVQMQFPLMSSQDKQNIQPLFTDWQEVNTLFSNWSEHDLQSNVDQASILPIAFSDLAELIDQNKEVDGIAINPFSDNIFFSRETLADLASQQKAHHAANNEVKVAVAEPTNLPDGFETTLAEQLKPTAVKQAWLRVLSYDGTEHLVLILDAAGMADEALRPLTQQLGESGDSKLAGTDLQLSVVPLDDDSKPMVEGITPFFKA</sequence>
<organism evidence="2 3">
    <name type="scientific">Lacticaseibacillus camelliae DSM 22697 = JCM 13995</name>
    <dbReference type="NCBI Taxonomy" id="1423730"/>
    <lineage>
        <taxon>Bacteria</taxon>
        <taxon>Bacillati</taxon>
        <taxon>Bacillota</taxon>
        <taxon>Bacilli</taxon>
        <taxon>Lactobacillales</taxon>
        <taxon>Lactobacillaceae</taxon>
        <taxon>Lacticaseibacillus</taxon>
    </lineage>
</organism>
<dbReference type="RefSeq" id="WP_054665715.1">
    <property type="nucleotide sequence ID" value="NZ_AYZJ01000020.1"/>
</dbReference>